<sequence length="687" mass="81773">MQQIEDYYRYSLTIDNYKTLTEYQQQNLLVAFHGRQNTFRISRGRRRMSINNNNDDDASISQCMTKIKLIIDNENKTEKIAQEWSTFHYGSNFFSIHSNDDNLVANFERPWICSFVWTDNSRENLQITMSIKWHLTSIQICLLNNPLNNLLYNNNNNNTKNNNHLKYHLSSTHPTHTYHRLMHLVFETYYLDPCGSWSLIDNYSENILILYFNSSIIYDLRKGIFDQSILKNEIYQFKTFDMNIKMYNNLQSSFSLMISTFTSMELEQLPHCRNALDSNGNHYPDSVNMITASFITRIKTGVEACRFLNSNYKNILADYVHIPNDGIEIEFEKEFLQYQEIIEIVIEIEITDKLFDHMNIKHDICKYLAIHPEERIKFLQILSNKTRFNDNLIDYNQMANDPFIVSLLYVPEQQNTVDNDDDKQSEKIYATIGFPCTKADLFRIFDYSRYRRYNYDYTPHSLINIVNDKRPLELTINVKYKSFRFGTILNEHYKKVLKYESDYSLFDGIIDDRTFIHDPNVVYPPPTKKLRSTNNYHHQITDLPKVFRTPLIFHQKLKNEHYIMIDGEQIRFENINQLIVKRNNHIFRLNFGNDYIRKRKQPNSDIFLFIHYPDWKLIGNYIEPTKCDNVLLSDDDDDELKSSKEDNNHHNHSFTAIGDNFDKQKQQHNLINDSMSVVDIVNKFNFT</sequence>
<dbReference type="EMBL" id="NJHN03000007">
    <property type="protein sequence ID" value="KAH9426992.1"/>
    <property type="molecule type" value="Genomic_DNA"/>
</dbReference>
<reference evidence="1 2" key="1">
    <citation type="journal article" date="2018" name="J. Allergy Clin. Immunol.">
        <title>High-quality assembly of Dermatophagoides pteronyssinus genome and transcriptome reveals a wide range of novel allergens.</title>
        <authorList>
            <person name="Liu X.Y."/>
            <person name="Yang K.Y."/>
            <person name="Wang M.Q."/>
            <person name="Kwok J.S."/>
            <person name="Zeng X."/>
            <person name="Yang Z."/>
            <person name="Xiao X.J."/>
            <person name="Lau C.P."/>
            <person name="Li Y."/>
            <person name="Huang Z.M."/>
            <person name="Ba J.G."/>
            <person name="Yim A.K."/>
            <person name="Ouyang C.Y."/>
            <person name="Ngai S.M."/>
            <person name="Chan T.F."/>
            <person name="Leung E.L."/>
            <person name="Liu L."/>
            <person name="Liu Z.G."/>
            <person name="Tsui S.K."/>
        </authorList>
    </citation>
    <scope>NUCLEOTIDE SEQUENCE [LARGE SCALE GENOMIC DNA]</scope>
    <source>
        <strain evidence="1">Derp</strain>
    </source>
</reference>
<comment type="caution">
    <text evidence="1">The sequence shown here is derived from an EMBL/GenBank/DDBJ whole genome shotgun (WGS) entry which is preliminary data.</text>
</comment>
<reference evidence="1 2" key="2">
    <citation type="journal article" date="2022" name="Mol. Biol. Evol.">
        <title>Comparative Genomics Reveals Insights into the Divergent Evolution of Astigmatic Mites and Household Pest Adaptations.</title>
        <authorList>
            <person name="Xiong Q."/>
            <person name="Wan A.T."/>
            <person name="Liu X."/>
            <person name="Fung C.S."/>
            <person name="Xiao X."/>
            <person name="Malainual N."/>
            <person name="Hou J."/>
            <person name="Wang L."/>
            <person name="Wang M."/>
            <person name="Yang K.Y."/>
            <person name="Cui Y."/>
            <person name="Leung E.L."/>
            <person name="Nong W."/>
            <person name="Shin S.K."/>
            <person name="Au S.W."/>
            <person name="Jeong K.Y."/>
            <person name="Chew F.T."/>
            <person name="Hui J.H."/>
            <person name="Leung T.F."/>
            <person name="Tungtrongchitr A."/>
            <person name="Zhong N."/>
            <person name="Liu Z."/>
            <person name="Tsui S.K."/>
        </authorList>
    </citation>
    <scope>NUCLEOTIDE SEQUENCE [LARGE SCALE GENOMIC DNA]</scope>
    <source>
        <strain evidence="1">Derp</strain>
    </source>
</reference>
<keyword evidence="2" id="KW-1185">Reference proteome</keyword>
<dbReference type="Proteomes" id="UP000887458">
    <property type="component" value="Unassembled WGS sequence"/>
</dbReference>
<evidence type="ECO:0000313" key="2">
    <source>
        <dbReference type="Proteomes" id="UP000887458"/>
    </source>
</evidence>
<name>A0ABQ8JWQ5_DERPT</name>
<proteinExistence type="predicted"/>
<accession>A0ABQ8JWQ5</accession>
<evidence type="ECO:0000313" key="1">
    <source>
        <dbReference type="EMBL" id="KAH9426992.1"/>
    </source>
</evidence>
<organism evidence="1 2">
    <name type="scientific">Dermatophagoides pteronyssinus</name>
    <name type="common">European house dust mite</name>
    <dbReference type="NCBI Taxonomy" id="6956"/>
    <lineage>
        <taxon>Eukaryota</taxon>
        <taxon>Metazoa</taxon>
        <taxon>Ecdysozoa</taxon>
        <taxon>Arthropoda</taxon>
        <taxon>Chelicerata</taxon>
        <taxon>Arachnida</taxon>
        <taxon>Acari</taxon>
        <taxon>Acariformes</taxon>
        <taxon>Sarcoptiformes</taxon>
        <taxon>Astigmata</taxon>
        <taxon>Psoroptidia</taxon>
        <taxon>Analgoidea</taxon>
        <taxon>Pyroglyphidae</taxon>
        <taxon>Dermatophagoidinae</taxon>
        <taxon>Dermatophagoides</taxon>
    </lineage>
</organism>
<protein>
    <submittedName>
        <fullName evidence="1">Uncharacterized protein</fullName>
    </submittedName>
</protein>
<gene>
    <name evidence="1" type="ORF">DERP_011662</name>
</gene>